<sequence>MADDEDGSNTDPQKYNNCKLCKSYIGINTARIKCKKCSVVLHIKCFENLAKLVCIREDEWYCKSCESALDDVHKSAATLEYEKRALQEQVLLLQKLVDQLERVNHLQTEKIESIELNSFNKQQVAKTPPIFLIRSTKIKPDKVLETICDKVKSQELNVKINSTKVLNTGLLVKFDSDCSRDILMNELKTSPSQEYVIEKSKKWNSRLFVKGGGKIIY</sequence>
<keyword evidence="9" id="KW-1185">Reference proteome</keyword>
<dbReference type="InterPro" id="IPR013083">
    <property type="entry name" value="Znf_RING/FYVE/PHD"/>
</dbReference>
<dbReference type="CDD" id="cd15489">
    <property type="entry name" value="PHD_SF"/>
    <property type="match status" value="1"/>
</dbReference>
<keyword evidence="3" id="KW-0862">Zinc</keyword>
<dbReference type="InterPro" id="IPR019787">
    <property type="entry name" value="Znf_PHD-finger"/>
</dbReference>
<evidence type="ECO:0000256" key="1">
    <source>
        <dbReference type="ARBA" id="ARBA00022723"/>
    </source>
</evidence>
<dbReference type="InterPro" id="IPR019786">
    <property type="entry name" value="Zinc_finger_PHD-type_CS"/>
</dbReference>
<organism evidence="8 9">
    <name type="scientific">Zophobas morio</name>
    <dbReference type="NCBI Taxonomy" id="2755281"/>
    <lineage>
        <taxon>Eukaryota</taxon>
        <taxon>Metazoa</taxon>
        <taxon>Ecdysozoa</taxon>
        <taxon>Arthropoda</taxon>
        <taxon>Hexapoda</taxon>
        <taxon>Insecta</taxon>
        <taxon>Pterygota</taxon>
        <taxon>Neoptera</taxon>
        <taxon>Endopterygota</taxon>
        <taxon>Coleoptera</taxon>
        <taxon>Polyphaga</taxon>
        <taxon>Cucujiformia</taxon>
        <taxon>Tenebrionidae</taxon>
        <taxon>Zophobas</taxon>
    </lineage>
</organism>
<evidence type="ECO:0000256" key="5">
    <source>
        <dbReference type="SAM" id="Coils"/>
    </source>
</evidence>
<protein>
    <recommendedName>
        <fullName evidence="10">PHD-type domain-containing protein</fullName>
    </recommendedName>
</protein>
<evidence type="ECO:0000256" key="3">
    <source>
        <dbReference type="ARBA" id="ARBA00022833"/>
    </source>
</evidence>
<evidence type="ECO:0000313" key="8">
    <source>
        <dbReference type="EMBL" id="KAJ3657060.1"/>
    </source>
</evidence>
<dbReference type="Proteomes" id="UP001168821">
    <property type="component" value="Unassembled WGS sequence"/>
</dbReference>
<name>A0AA38II38_9CUCU</name>
<evidence type="ECO:0000256" key="4">
    <source>
        <dbReference type="PROSITE-ProRule" id="PRU00146"/>
    </source>
</evidence>
<comment type="caution">
    <text evidence="8">The sequence shown here is derived from an EMBL/GenBank/DDBJ whole genome shotgun (WGS) entry which is preliminary data.</text>
</comment>
<dbReference type="SUPFAM" id="SSF57903">
    <property type="entry name" value="FYVE/PHD zinc finger"/>
    <property type="match status" value="1"/>
</dbReference>
<reference evidence="8" key="1">
    <citation type="journal article" date="2023" name="G3 (Bethesda)">
        <title>Whole genome assemblies of Zophobas morio and Tenebrio molitor.</title>
        <authorList>
            <person name="Kaur S."/>
            <person name="Stinson S.A."/>
            <person name="diCenzo G.C."/>
        </authorList>
    </citation>
    <scope>NUCLEOTIDE SEQUENCE</scope>
    <source>
        <strain evidence="8">QUZm001</strain>
    </source>
</reference>
<feature type="coiled-coil region" evidence="5">
    <location>
        <begin position="69"/>
        <end position="117"/>
    </location>
</feature>
<dbReference type="PROSITE" id="PS50016">
    <property type="entry name" value="ZF_PHD_2"/>
    <property type="match status" value="1"/>
</dbReference>
<dbReference type="EMBL" id="JALNTZ010000004">
    <property type="protein sequence ID" value="KAJ3657060.1"/>
    <property type="molecule type" value="Genomic_DNA"/>
</dbReference>
<evidence type="ECO:0000259" key="6">
    <source>
        <dbReference type="PROSITE" id="PS50016"/>
    </source>
</evidence>
<evidence type="ECO:0000256" key="2">
    <source>
        <dbReference type="ARBA" id="ARBA00022771"/>
    </source>
</evidence>
<dbReference type="PROSITE" id="PS01359">
    <property type="entry name" value="ZF_PHD_1"/>
    <property type="match status" value="1"/>
</dbReference>
<dbReference type="PROSITE" id="PS50081">
    <property type="entry name" value="ZF_DAG_PE_2"/>
    <property type="match status" value="1"/>
</dbReference>
<evidence type="ECO:0008006" key="10">
    <source>
        <dbReference type="Google" id="ProtNLM"/>
    </source>
</evidence>
<dbReference type="Gene3D" id="3.30.40.10">
    <property type="entry name" value="Zinc/RING finger domain, C3HC4 (zinc finger)"/>
    <property type="match status" value="1"/>
</dbReference>
<dbReference type="AlphaFoldDB" id="A0AA38II38"/>
<keyword evidence="2 4" id="KW-0863">Zinc-finger</keyword>
<keyword evidence="1" id="KW-0479">Metal-binding</keyword>
<feature type="domain" description="PHD-type" evidence="6">
    <location>
        <begin position="15"/>
        <end position="68"/>
    </location>
</feature>
<accession>A0AA38II38</accession>
<dbReference type="GO" id="GO:0008270">
    <property type="term" value="F:zinc ion binding"/>
    <property type="evidence" value="ECO:0007669"/>
    <property type="project" value="UniProtKB-KW"/>
</dbReference>
<proteinExistence type="predicted"/>
<keyword evidence="5" id="KW-0175">Coiled coil</keyword>
<dbReference type="InterPro" id="IPR011011">
    <property type="entry name" value="Znf_FYVE_PHD"/>
</dbReference>
<feature type="domain" description="Phorbol-ester/DAG-type" evidence="7">
    <location>
        <begin position="18"/>
        <end position="54"/>
    </location>
</feature>
<evidence type="ECO:0000259" key="7">
    <source>
        <dbReference type="PROSITE" id="PS50081"/>
    </source>
</evidence>
<gene>
    <name evidence="8" type="ORF">Zmor_016092</name>
</gene>
<evidence type="ECO:0000313" key="9">
    <source>
        <dbReference type="Proteomes" id="UP001168821"/>
    </source>
</evidence>
<dbReference type="InterPro" id="IPR002219">
    <property type="entry name" value="PKC_DAG/PE"/>
</dbReference>